<feature type="domain" description="PHF7/G2E3-like PHD zinc finger" evidence="4">
    <location>
        <begin position="45"/>
        <end position="104"/>
    </location>
</feature>
<feature type="non-terminal residue" evidence="5">
    <location>
        <position position="1"/>
    </location>
</feature>
<evidence type="ECO:0000256" key="1">
    <source>
        <dbReference type="ARBA" id="ARBA00022723"/>
    </source>
</evidence>
<dbReference type="EMBL" id="VXBL01006548">
    <property type="protein sequence ID" value="NXO56096.1"/>
    <property type="molecule type" value="Genomic_DNA"/>
</dbReference>
<dbReference type="GO" id="GO:0008270">
    <property type="term" value="F:zinc ion binding"/>
    <property type="evidence" value="ECO:0007669"/>
    <property type="project" value="UniProtKB-KW"/>
</dbReference>
<dbReference type="PANTHER" id="PTHR12420">
    <property type="entry name" value="PHD FINGER PROTEIN"/>
    <property type="match status" value="1"/>
</dbReference>
<reference evidence="5 6" key="1">
    <citation type="submission" date="2019-09" db="EMBL/GenBank/DDBJ databases">
        <title>Bird 10,000 Genomes (B10K) Project - Family phase.</title>
        <authorList>
            <person name="Zhang G."/>
        </authorList>
    </citation>
    <scope>NUCLEOTIDE SEQUENCE [LARGE SCALE GENOMIC DNA]</scope>
    <source>
        <strain evidence="5">B10K-DU-002-11</strain>
        <tissue evidence="5">Muscle</tissue>
    </source>
</reference>
<keyword evidence="2" id="KW-0863">Zinc-finger</keyword>
<evidence type="ECO:0000313" key="6">
    <source>
        <dbReference type="Proteomes" id="UP000567570"/>
    </source>
</evidence>
<dbReference type="PROSITE" id="PS01359">
    <property type="entry name" value="ZF_PHD_1"/>
    <property type="match status" value="1"/>
</dbReference>
<dbReference type="PANTHER" id="PTHR12420:SF47">
    <property type="entry name" value="PHD FINGER PROTEIN 7"/>
    <property type="match status" value="1"/>
</dbReference>
<evidence type="ECO:0000256" key="3">
    <source>
        <dbReference type="ARBA" id="ARBA00022833"/>
    </source>
</evidence>
<dbReference type="SUPFAM" id="SSF57903">
    <property type="entry name" value="FYVE/PHD zinc finger"/>
    <property type="match status" value="1"/>
</dbReference>
<evidence type="ECO:0000313" key="5">
    <source>
        <dbReference type="EMBL" id="NXO56096.1"/>
    </source>
</evidence>
<sequence>AGYFCFCCPHCKNEYRFLMEMLNLGIRIPRRGPSWEEDGAYEELYERHSHCDASECLCPGGRERADEEGPWQLLLCCSCAAEGTHRRCSYLEHSTASWECSSCAGLGTGKRQS</sequence>
<dbReference type="InterPro" id="IPR051188">
    <property type="entry name" value="PHD-type_Zinc_Finger"/>
</dbReference>
<name>A0A7L1T4L8_ARAGA</name>
<gene>
    <name evidence="5" type="primary">Phf7</name>
    <name evidence="5" type="ORF">ARAGUA_R13282</name>
</gene>
<protein>
    <submittedName>
        <fullName evidence="5">PHF7 protein</fullName>
    </submittedName>
</protein>
<dbReference type="AlphaFoldDB" id="A0A7L1T4L8"/>
<keyword evidence="1" id="KW-0479">Metal-binding</keyword>
<evidence type="ECO:0000256" key="2">
    <source>
        <dbReference type="ARBA" id="ARBA00022771"/>
    </source>
</evidence>
<keyword evidence="3" id="KW-0862">Zinc</keyword>
<dbReference type="InterPro" id="IPR059102">
    <property type="entry name" value="PHD_PHF7/G2E3-like"/>
</dbReference>
<dbReference type="GO" id="GO:0005634">
    <property type="term" value="C:nucleus"/>
    <property type="evidence" value="ECO:0007669"/>
    <property type="project" value="TreeGrafter"/>
</dbReference>
<dbReference type="Gene3D" id="3.30.40.10">
    <property type="entry name" value="Zinc/RING finger domain, C3HC4 (zinc finger)"/>
    <property type="match status" value="1"/>
</dbReference>
<dbReference type="Proteomes" id="UP000567570">
    <property type="component" value="Unassembled WGS sequence"/>
</dbReference>
<dbReference type="InterPro" id="IPR019786">
    <property type="entry name" value="Zinc_finger_PHD-type_CS"/>
</dbReference>
<feature type="non-terminal residue" evidence="5">
    <location>
        <position position="113"/>
    </location>
</feature>
<dbReference type="InterPro" id="IPR013083">
    <property type="entry name" value="Znf_RING/FYVE/PHD"/>
</dbReference>
<organism evidence="5 6">
    <name type="scientific">Aramus guarauna</name>
    <name type="common">Limpkin</name>
    <name type="synonym">Scolopax guarauna</name>
    <dbReference type="NCBI Taxonomy" id="54356"/>
    <lineage>
        <taxon>Eukaryota</taxon>
        <taxon>Metazoa</taxon>
        <taxon>Chordata</taxon>
        <taxon>Craniata</taxon>
        <taxon>Vertebrata</taxon>
        <taxon>Euteleostomi</taxon>
        <taxon>Archelosauria</taxon>
        <taxon>Archosauria</taxon>
        <taxon>Dinosauria</taxon>
        <taxon>Saurischia</taxon>
        <taxon>Theropoda</taxon>
        <taxon>Coelurosauria</taxon>
        <taxon>Aves</taxon>
        <taxon>Neognathae</taxon>
        <taxon>Neoaves</taxon>
        <taxon>Gruiformes</taxon>
        <taxon>Aramidae</taxon>
        <taxon>Aramus</taxon>
    </lineage>
</organism>
<comment type="caution">
    <text evidence="5">The sequence shown here is derived from an EMBL/GenBank/DDBJ whole genome shotgun (WGS) entry which is preliminary data.</text>
</comment>
<keyword evidence="6" id="KW-1185">Reference proteome</keyword>
<accession>A0A7L1T4L8</accession>
<proteinExistence type="predicted"/>
<evidence type="ECO:0000259" key="4">
    <source>
        <dbReference type="Pfam" id="PF26054"/>
    </source>
</evidence>
<dbReference type="Pfam" id="PF26054">
    <property type="entry name" value="PHD_G2E3"/>
    <property type="match status" value="1"/>
</dbReference>
<dbReference type="InterPro" id="IPR011011">
    <property type="entry name" value="Znf_FYVE_PHD"/>
</dbReference>